<sequence length="311" mass="32656">MVTAVAGTVFIAAGAFWLSFTALADLAARSGVGGSQAWAWPLIVDGIIVVATVAVVAMAGQRSAWYPWALLIGGAAVSVTANALHAVVAADADVPGVLAAAVAAVPPVVLLAITHLTVILTRPQRLTDASVSRDDAVVEQEDRPGTRRASLHGGPLVHRGAPSRQHRCRGGDPMSSEHDHDPRRPKADERVPEQDSARTAAESVEKSEASDAVRAARASHRRGTERQTPAAETRRARGVEWVRPTDLIARHGAALAGRGIDFEVELARRTRTPIATGAQQLGERARRLPPLSAFGRSSTAQAAPSPRVGMS</sequence>
<evidence type="ECO:0000313" key="4">
    <source>
        <dbReference type="Proteomes" id="UP000006666"/>
    </source>
</evidence>
<name>C7NLQ5_KYTSD</name>
<keyword evidence="2" id="KW-0472">Membrane</keyword>
<dbReference type="KEGG" id="kse:Ksed_06590"/>
<dbReference type="STRING" id="478801.Ksed_06590"/>
<keyword evidence="2" id="KW-1133">Transmembrane helix</keyword>
<dbReference type="HOGENOM" id="CLU_065970_0_0_11"/>
<evidence type="ECO:0000313" key="3">
    <source>
        <dbReference type="EMBL" id="ACV05721.1"/>
    </source>
</evidence>
<feature type="compositionally biased region" description="Basic and acidic residues" evidence="1">
    <location>
        <begin position="175"/>
        <end position="196"/>
    </location>
</feature>
<dbReference type="Pfam" id="PF10935">
    <property type="entry name" value="DUF2637"/>
    <property type="match status" value="1"/>
</dbReference>
<dbReference type="eggNOG" id="COG3415">
    <property type="taxonomic scope" value="Bacteria"/>
</dbReference>
<dbReference type="Proteomes" id="UP000006666">
    <property type="component" value="Chromosome"/>
</dbReference>
<keyword evidence="4" id="KW-1185">Reference proteome</keyword>
<evidence type="ECO:0000256" key="2">
    <source>
        <dbReference type="SAM" id="Phobius"/>
    </source>
</evidence>
<feature type="compositionally biased region" description="Basic and acidic residues" evidence="1">
    <location>
        <begin position="131"/>
        <end position="145"/>
    </location>
</feature>
<evidence type="ECO:0000256" key="1">
    <source>
        <dbReference type="SAM" id="MobiDB-lite"/>
    </source>
</evidence>
<dbReference type="AlphaFoldDB" id="C7NLQ5"/>
<feature type="transmembrane region" description="Helical" evidence="2">
    <location>
        <begin position="38"/>
        <end position="58"/>
    </location>
</feature>
<dbReference type="InterPro" id="IPR021235">
    <property type="entry name" value="DUF2637"/>
</dbReference>
<feature type="transmembrane region" description="Helical" evidence="2">
    <location>
        <begin position="96"/>
        <end position="120"/>
    </location>
</feature>
<feature type="region of interest" description="Disordered" evidence="1">
    <location>
        <begin position="275"/>
        <end position="311"/>
    </location>
</feature>
<evidence type="ECO:0008006" key="5">
    <source>
        <dbReference type="Google" id="ProtNLM"/>
    </source>
</evidence>
<organism evidence="3 4">
    <name type="scientific">Kytococcus sedentarius (strain ATCC 14392 / DSM 20547 / JCM 11482 / CCUG 33030 / NBRC 15357 / NCTC 11040 / CCM 314 / 541)</name>
    <name type="common">Micrococcus sedentarius</name>
    <dbReference type="NCBI Taxonomy" id="478801"/>
    <lineage>
        <taxon>Bacteria</taxon>
        <taxon>Bacillati</taxon>
        <taxon>Actinomycetota</taxon>
        <taxon>Actinomycetes</taxon>
        <taxon>Micrococcales</taxon>
        <taxon>Kytococcaceae</taxon>
        <taxon>Kytococcus</taxon>
    </lineage>
</organism>
<gene>
    <name evidence="3" type="ordered locus">Ksed_06590</name>
</gene>
<dbReference type="EMBL" id="CP001686">
    <property type="protein sequence ID" value="ACV05721.1"/>
    <property type="molecule type" value="Genomic_DNA"/>
</dbReference>
<keyword evidence="2" id="KW-0812">Transmembrane</keyword>
<protein>
    <recommendedName>
        <fullName evidence="5">Excisionase</fullName>
    </recommendedName>
</protein>
<feature type="transmembrane region" description="Helical" evidence="2">
    <location>
        <begin position="65"/>
        <end position="90"/>
    </location>
</feature>
<reference evidence="3 4" key="1">
    <citation type="journal article" date="2009" name="Stand. Genomic Sci.">
        <title>Complete genome sequence of Kytococcus sedentarius type strain (541).</title>
        <authorList>
            <person name="Sims D."/>
            <person name="Brettin T."/>
            <person name="Detter J.C."/>
            <person name="Han C."/>
            <person name="Lapidus A."/>
            <person name="Copeland A."/>
            <person name="Glavina Del Rio T."/>
            <person name="Nolan M."/>
            <person name="Chen F."/>
            <person name="Lucas S."/>
            <person name="Tice H."/>
            <person name="Cheng J.F."/>
            <person name="Bruce D."/>
            <person name="Goodwin L."/>
            <person name="Pitluck S."/>
            <person name="Ovchinnikova G."/>
            <person name="Pati A."/>
            <person name="Ivanova N."/>
            <person name="Mavrommatis K."/>
            <person name="Chen A."/>
            <person name="Palaniappan K."/>
            <person name="D'haeseleer P."/>
            <person name="Chain P."/>
            <person name="Bristow J."/>
            <person name="Eisen J.A."/>
            <person name="Markowitz V."/>
            <person name="Hugenholtz P."/>
            <person name="Schneider S."/>
            <person name="Goker M."/>
            <person name="Pukall R."/>
            <person name="Kyrpides N.C."/>
            <person name="Klenk H.P."/>
        </authorList>
    </citation>
    <scope>NUCLEOTIDE SEQUENCE [LARGE SCALE GENOMIC DNA]</scope>
    <source>
        <strain evidence="4">ATCC 14392 / DSM 20547 / JCM 11482 / CCUG 33030 / NBRC 15357 / NCTC 11040 / CCM 314 / 541</strain>
    </source>
</reference>
<feature type="region of interest" description="Disordered" evidence="1">
    <location>
        <begin position="130"/>
        <end position="236"/>
    </location>
</feature>
<proteinExistence type="predicted"/>
<accession>C7NLQ5</accession>